<name>A0A1Y2HKR6_9FUNG</name>
<dbReference type="PANTHER" id="PTHR12210">
    <property type="entry name" value="DULLARD PROTEIN PHOSPHATASE"/>
    <property type="match status" value="1"/>
</dbReference>
<gene>
    <name evidence="2" type="ORF">BCR44DRAFT_69923</name>
</gene>
<dbReference type="InterPro" id="IPR004274">
    <property type="entry name" value="FCP1_dom"/>
</dbReference>
<evidence type="ECO:0000313" key="3">
    <source>
        <dbReference type="Proteomes" id="UP000193411"/>
    </source>
</evidence>
<dbReference type="InterPro" id="IPR050365">
    <property type="entry name" value="TIM50"/>
</dbReference>
<dbReference type="SMART" id="SM00577">
    <property type="entry name" value="CPDc"/>
    <property type="match status" value="1"/>
</dbReference>
<dbReference type="Proteomes" id="UP000193411">
    <property type="component" value="Unassembled WGS sequence"/>
</dbReference>
<accession>A0A1Y2HKR6</accession>
<dbReference type="PROSITE" id="PS50969">
    <property type="entry name" value="FCP1"/>
    <property type="match status" value="1"/>
</dbReference>
<evidence type="ECO:0000259" key="1">
    <source>
        <dbReference type="PROSITE" id="PS50969"/>
    </source>
</evidence>
<reference evidence="2 3" key="1">
    <citation type="submission" date="2016-07" db="EMBL/GenBank/DDBJ databases">
        <title>Pervasive Adenine N6-methylation of Active Genes in Fungi.</title>
        <authorList>
            <consortium name="DOE Joint Genome Institute"/>
            <person name="Mondo S.J."/>
            <person name="Dannebaum R.O."/>
            <person name="Kuo R.C."/>
            <person name="Labutti K."/>
            <person name="Haridas S."/>
            <person name="Kuo A."/>
            <person name="Salamov A."/>
            <person name="Ahrendt S.R."/>
            <person name="Lipzen A."/>
            <person name="Sullivan W."/>
            <person name="Andreopoulos W.B."/>
            <person name="Clum A."/>
            <person name="Lindquist E."/>
            <person name="Daum C."/>
            <person name="Ramamoorthy G.K."/>
            <person name="Gryganskyi A."/>
            <person name="Culley D."/>
            <person name="Magnuson J.K."/>
            <person name="James T.Y."/>
            <person name="O'Malley M.A."/>
            <person name="Stajich J.E."/>
            <person name="Spatafora J.W."/>
            <person name="Visel A."/>
            <person name="Grigoriev I.V."/>
        </authorList>
    </citation>
    <scope>NUCLEOTIDE SEQUENCE [LARGE SCALE GENOMIC DNA]</scope>
    <source>
        <strain evidence="2 3">PL171</strain>
    </source>
</reference>
<protein>
    <submittedName>
        <fullName evidence="2">HAD-like domain-containing protein</fullName>
    </submittedName>
</protein>
<dbReference type="SUPFAM" id="SSF56784">
    <property type="entry name" value="HAD-like"/>
    <property type="match status" value="1"/>
</dbReference>
<evidence type="ECO:0000313" key="2">
    <source>
        <dbReference type="EMBL" id="ORZ35170.1"/>
    </source>
</evidence>
<proteinExistence type="predicted"/>
<dbReference type="InterPro" id="IPR036412">
    <property type="entry name" value="HAD-like_sf"/>
</dbReference>
<dbReference type="InterPro" id="IPR023214">
    <property type="entry name" value="HAD_sf"/>
</dbReference>
<dbReference type="Gene3D" id="3.40.50.1000">
    <property type="entry name" value="HAD superfamily/HAD-like"/>
    <property type="match status" value="1"/>
</dbReference>
<dbReference type="CDD" id="cd07521">
    <property type="entry name" value="HAD_FCP1-like"/>
    <property type="match status" value="1"/>
</dbReference>
<dbReference type="OrthoDB" id="277011at2759"/>
<feature type="domain" description="FCP1 homology" evidence="1">
    <location>
        <begin position="195"/>
        <end position="373"/>
    </location>
</feature>
<dbReference type="STRING" id="765915.A0A1Y2HKR6"/>
<dbReference type="GO" id="GO:0016791">
    <property type="term" value="F:phosphatase activity"/>
    <property type="evidence" value="ECO:0007669"/>
    <property type="project" value="InterPro"/>
</dbReference>
<sequence length="390" mass="42394">MPLSPLNNSSALQRDFEASTSVVSAPSPAEYNAAARANTAANALGSAAKSIIEKNPIKGISGLRAVAWSQAASFAKSLVGPATTAPALTRPFTGNTSITLGTTRALDLVDHDLVMTDVANSTEFPEDLYRVANIDAARADDVFNSVAPPASKVFHTDSTEVANDLATALKAERSLSLPRTPAPVPQITSWPIPCPPGSKPILALDLDETLIHSSQTPSRILRAGAVRPSFHIDVIQNNDPRTHETFWVYERPWAREFLATVAEHYTVLVFTAGIREYASQILDRLDPHCQFIQGRLYRDSCTDTSTFSSRAAIGTSFTKDMTKVAADLTRVLLVDNTKGCFHMQPTNGILIRSWYSDEKDCELQRLAEFLLTAKDESNMQQAATKWISGC</sequence>
<organism evidence="2 3">
    <name type="scientific">Catenaria anguillulae PL171</name>
    <dbReference type="NCBI Taxonomy" id="765915"/>
    <lineage>
        <taxon>Eukaryota</taxon>
        <taxon>Fungi</taxon>
        <taxon>Fungi incertae sedis</taxon>
        <taxon>Blastocladiomycota</taxon>
        <taxon>Blastocladiomycetes</taxon>
        <taxon>Blastocladiales</taxon>
        <taxon>Catenariaceae</taxon>
        <taxon>Catenaria</taxon>
    </lineage>
</organism>
<dbReference type="InterPro" id="IPR011948">
    <property type="entry name" value="Dullard_phosphatase"/>
</dbReference>
<dbReference type="NCBIfam" id="TIGR02251">
    <property type="entry name" value="HIF-SF_euk"/>
    <property type="match status" value="1"/>
</dbReference>
<dbReference type="EMBL" id="MCFL01000023">
    <property type="protein sequence ID" value="ORZ35170.1"/>
    <property type="molecule type" value="Genomic_DNA"/>
</dbReference>
<dbReference type="AlphaFoldDB" id="A0A1Y2HKR6"/>
<comment type="caution">
    <text evidence="2">The sequence shown here is derived from an EMBL/GenBank/DDBJ whole genome shotgun (WGS) entry which is preliminary data.</text>
</comment>
<keyword evidence="3" id="KW-1185">Reference proteome</keyword>
<dbReference type="Pfam" id="PF03031">
    <property type="entry name" value="NIF"/>
    <property type="match status" value="1"/>
</dbReference>